<sequence>MTTGAARDPTRTAGPAGGLARAEVARRGPARLDLPGQADLETAAPGAGTDARLSG</sequence>
<evidence type="ECO:0000256" key="1">
    <source>
        <dbReference type="SAM" id="MobiDB-lite"/>
    </source>
</evidence>
<feature type="region of interest" description="Disordered" evidence="1">
    <location>
        <begin position="1"/>
        <end position="55"/>
    </location>
</feature>
<reference evidence="2 3" key="1">
    <citation type="submission" date="2018-09" db="EMBL/GenBank/DDBJ databases">
        <authorList>
            <person name="Tagini F."/>
        </authorList>
    </citation>
    <scope>NUCLEOTIDE SEQUENCE [LARGE SCALE GENOMIC DNA]</scope>
    <source>
        <strain evidence="2 3">MK136</strain>
    </source>
</reference>
<dbReference type="Proteomes" id="UP000273307">
    <property type="component" value="Unassembled WGS sequence"/>
</dbReference>
<accession>A0A498Q8H4</accession>
<organism evidence="2 3">
    <name type="scientific">Mycobacterium attenuatum</name>
    <dbReference type="NCBI Taxonomy" id="2341086"/>
    <lineage>
        <taxon>Bacteria</taxon>
        <taxon>Bacillati</taxon>
        <taxon>Actinomycetota</taxon>
        <taxon>Actinomycetes</taxon>
        <taxon>Mycobacteriales</taxon>
        <taxon>Mycobacteriaceae</taxon>
        <taxon>Mycobacterium</taxon>
    </lineage>
</organism>
<evidence type="ECO:0000313" key="3">
    <source>
        <dbReference type="Proteomes" id="UP000273307"/>
    </source>
</evidence>
<name>A0A498Q8H4_9MYCO</name>
<evidence type="ECO:0000313" key="2">
    <source>
        <dbReference type="EMBL" id="VBA40872.1"/>
    </source>
</evidence>
<proteinExistence type="predicted"/>
<gene>
    <name evidence="2" type="ORF">LAUMK136_03736</name>
</gene>
<dbReference type="AlphaFoldDB" id="A0A498Q8H4"/>
<keyword evidence="3" id="KW-1185">Reference proteome</keyword>
<protein>
    <submittedName>
        <fullName evidence="2">Uncharacterized protein</fullName>
    </submittedName>
</protein>
<dbReference type="EMBL" id="UPHP01000102">
    <property type="protein sequence ID" value="VBA40872.1"/>
    <property type="molecule type" value="Genomic_DNA"/>
</dbReference>